<evidence type="ECO:0000313" key="2">
    <source>
        <dbReference type="EMBL" id="OLU39083.1"/>
    </source>
</evidence>
<comment type="caution">
    <text evidence="2">The sequence shown here is derived from an EMBL/GenBank/DDBJ whole genome shotgun (WGS) entry which is preliminary data.</text>
</comment>
<protein>
    <recommendedName>
        <fullName evidence="1">SH3b domain-containing protein</fullName>
    </recommendedName>
</protein>
<dbReference type="Gene3D" id="2.30.30.40">
    <property type="entry name" value="SH3 Domains"/>
    <property type="match status" value="1"/>
</dbReference>
<dbReference type="RefSeq" id="WP_075819772.1">
    <property type="nucleotide sequence ID" value="NZ_CAJUTZ010000034.1"/>
</dbReference>
<dbReference type="OrthoDB" id="9770408at2"/>
<dbReference type="InterPro" id="IPR003646">
    <property type="entry name" value="SH3-like_bac-type"/>
</dbReference>
<organism evidence="2 3">
    <name type="scientific">Ileibacterium valens</name>
    <dbReference type="NCBI Taxonomy" id="1862668"/>
    <lineage>
        <taxon>Bacteria</taxon>
        <taxon>Bacillati</taxon>
        <taxon>Bacillota</taxon>
        <taxon>Erysipelotrichia</taxon>
        <taxon>Erysipelotrichales</taxon>
        <taxon>Erysipelotrichaceae</taxon>
        <taxon>Ileibacterium</taxon>
    </lineage>
</organism>
<dbReference type="EMBL" id="MPJW01000142">
    <property type="protein sequence ID" value="OLU39083.1"/>
    <property type="molecule type" value="Genomic_DNA"/>
</dbReference>
<feature type="domain" description="SH3b" evidence="1">
    <location>
        <begin position="123"/>
        <end position="176"/>
    </location>
</feature>
<accession>A0A1U7NFI5</accession>
<evidence type="ECO:0000313" key="3">
    <source>
        <dbReference type="Proteomes" id="UP000186341"/>
    </source>
</evidence>
<dbReference type="Proteomes" id="UP000186341">
    <property type="component" value="Unassembled WGS sequence"/>
</dbReference>
<evidence type="ECO:0000259" key="1">
    <source>
        <dbReference type="Pfam" id="PF08460"/>
    </source>
</evidence>
<name>A0A1U7NFI5_9FIRM</name>
<dbReference type="Pfam" id="PF08460">
    <property type="entry name" value="SH3_5"/>
    <property type="match status" value="1"/>
</dbReference>
<sequence>MEKLYENPDKYGGKKIQLIGYFPQALPAIGCAENSEGDPMTTIYNYDCTEGVAVEGNTSNLSGTFVRIEGTFEKKDYSPIHYAITLDNFVNLGPIGSAGGIGVNYGESIDELPSSGQIFFTENGMNIRNGENGLESEKSGLVFNEGDHVNYDKTYQKDGYTWIAYTGQSGQRHSVAVGNDKTLLYGYYFVPIKS</sequence>
<dbReference type="GeneID" id="82202998"/>
<keyword evidence="3" id="KW-1185">Reference proteome</keyword>
<gene>
    <name evidence="2" type="ORF">BO222_07330</name>
</gene>
<proteinExistence type="predicted"/>
<dbReference type="AlphaFoldDB" id="A0A1U7NFI5"/>
<reference evidence="2 3" key="1">
    <citation type="submission" date="2016-11" db="EMBL/GenBank/DDBJ databases">
        <title>Description of two novel members of the family Erysipelotrichaceae: Ileibacterium lipovorans gen. nov., sp. nov. and Dubosiella newyorkensis, gen. nov., sp. nov.</title>
        <authorList>
            <person name="Cox L.M."/>
            <person name="Sohn J."/>
            <person name="Tyrrell K.L."/>
            <person name="Citron D.M."/>
            <person name="Lawson P.A."/>
            <person name="Patel N.B."/>
            <person name="Iizumi T."/>
            <person name="Perez-Perez G.I."/>
            <person name="Goldstein E.J."/>
            <person name="Blaser M.J."/>
        </authorList>
    </citation>
    <scope>NUCLEOTIDE SEQUENCE [LARGE SCALE GENOMIC DNA]</scope>
    <source>
        <strain evidence="2 3">NYU-BL-A3</strain>
    </source>
</reference>